<keyword evidence="2" id="KW-1185">Reference proteome</keyword>
<gene>
    <name evidence="1" type="ORF">UY3_13170</name>
</gene>
<dbReference type="Proteomes" id="UP000031443">
    <property type="component" value="Unassembled WGS sequence"/>
</dbReference>
<name>M7BNE2_CHEMY</name>
<reference evidence="2" key="1">
    <citation type="journal article" date="2013" name="Nat. Genet.">
        <title>The draft genomes of soft-shell turtle and green sea turtle yield insights into the development and evolution of the turtle-specific body plan.</title>
        <authorList>
            <person name="Wang Z."/>
            <person name="Pascual-Anaya J."/>
            <person name="Zadissa A."/>
            <person name="Li W."/>
            <person name="Niimura Y."/>
            <person name="Huang Z."/>
            <person name="Li C."/>
            <person name="White S."/>
            <person name="Xiong Z."/>
            <person name="Fang D."/>
            <person name="Wang B."/>
            <person name="Ming Y."/>
            <person name="Chen Y."/>
            <person name="Zheng Y."/>
            <person name="Kuraku S."/>
            <person name="Pignatelli M."/>
            <person name="Herrero J."/>
            <person name="Beal K."/>
            <person name="Nozawa M."/>
            <person name="Li Q."/>
            <person name="Wang J."/>
            <person name="Zhang H."/>
            <person name="Yu L."/>
            <person name="Shigenobu S."/>
            <person name="Wang J."/>
            <person name="Liu J."/>
            <person name="Flicek P."/>
            <person name="Searle S."/>
            <person name="Wang J."/>
            <person name="Kuratani S."/>
            <person name="Yin Y."/>
            <person name="Aken B."/>
            <person name="Zhang G."/>
            <person name="Irie N."/>
        </authorList>
    </citation>
    <scope>NUCLEOTIDE SEQUENCE [LARGE SCALE GENOMIC DNA]</scope>
</reference>
<sequence length="87" mass="9487">MIEMESSITVPLFNLLRIGALPSKNVFAHLELYPSSISSNKRGADAMQKGATSPNKRLVIIASEYSNITECISLDPLLDYTISDSTP</sequence>
<proteinExistence type="predicted"/>
<protein>
    <submittedName>
        <fullName evidence="1">Uncharacterized protein</fullName>
    </submittedName>
</protein>
<accession>M7BNE2</accession>
<dbReference type="AlphaFoldDB" id="M7BNE2"/>
<dbReference type="EMBL" id="KB554237">
    <property type="protein sequence ID" value="EMP29712.1"/>
    <property type="molecule type" value="Genomic_DNA"/>
</dbReference>
<evidence type="ECO:0000313" key="2">
    <source>
        <dbReference type="Proteomes" id="UP000031443"/>
    </source>
</evidence>
<evidence type="ECO:0000313" key="1">
    <source>
        <dbReference type="EMBL" id="EMP29712.1"/>
    </source>
</evidence>
<organism evidence="1 2">
    <name type="scientific">Chelonia mydas</name>
    <name type="common">Green sea-turtle</name>
    <name type="synonym">Chelonia agassizi</name>
    <dbReference type="NCBI Taxonomy" id="8469"/>
    <lineage>
        <taxon>Eukaryota</taxon>
        <taxon>Metazoa</taxon>
        <taxon>Chordata</taxon>
        <taxon>Craniata</taxon>
        <taxon>Vertebrata</taxon>
        <taxon>Euteleostomi</taxon>
        <taxon>Archelosauria</taxon>
        <taxon>Testudinata</taxon>
        <taxon>Testudines</taxon>
        <taxon>Cryptodira</taxon>
        <taxon>Durocryptodira</taxon>
        <taxon>Americhelydia</taxon>
        <taxon>Chelonioidea</taxon>
        <taxon>Cheloniidae</taxon>
        <taxon>Chelonia</taxon>
    </lineage>
</organism>